<sequence length="118" mass="13469">MFQPRRRKKEVGLGDGDATRAKSLLEDGKGKRKRIRALQSVGKEAGISVLGSRAGSKRDKGLQNLINYSCPNNLRKGRKERERIRVSTCLFKRCEEIGNFLISFELHYLFDGLLEHLH</sequence>
<dbReference type="OrthoDB" id="10279015at2759"/>
<comment type="caution">
    <text evidence="1">The sequence shown here is derived from an EMBL/GenBank/DDBJ whole genome shotgun (WGS) entry which is preliminary data.</text>
</comment>
<name>A0A2P5AZJ4_PARAD</name>
<organism evidence="1 2">
    <name type="scientific">Parasponia andersonii</name>
    <name type="common">Sponia andersonii</name>
    <dbReference type="NCBI Taxonomy" id="3476"/>
    <lineage>
        <taxon>Eukaryota</taxon>
        <taxon>Viridiplantae</taxon>
        <taxon>Streptophyta</taxon>
        <taxon>Embryophyta</taxon>
        <taxon>Tracheophyta</taxon>
        <taxon>Spermatophyta</taxon>
        <taxon>Magnoliopsida</taxon>
        <taxon>eudicotyledons</taxon>
        <taxon>Gunneridae</taxon>
        <taxon>Pentapetalae</taxon>
        <taxon>rosids</taxon>
        <taxon>fabids</taxon>
        <taxon>Rosales</taxon>
        <taxon>Cannabaceae</taxon>
        <taxon>Parasponia</taxon>
    </lineage>
</organism>
<accession>A0A2P5AZJ4</accession>
<dbReference type="EMBL" id="JXTB01000403">
    <property type="protein sequence ID" value="PON41962.1"/>
    <property type="molecule type" value="Genomic_DNA"/>
</dbReference>
<gene>
    <name evidence="1" type="ORF">PanWU01x14_285610</name>
</gene>
<dbReference type="Proteomes" id="UP000237105">
    <property type="component" value="Unassembled WGS sequence"/>
</dbReference>
<reference evidence="2" key="1">
    <citation type="submission" date="2016-06" db="EMBL/GenBank/DDBJ databases">
        <title>Parallel loss of symbiosis genes in relatives of nitrogen-fixing non-legume Parasponia.</title>
        <authorList>
            <person name="Van Velzen R."/>
            <person name="Holmer R."/>
            <person name="Bu F."/>
            <person name="Rutten L."/>
            <person name="Van Zeijl A."/>
            <person name="Liu W."/>
            <person name="Santuari L."/>
            <person name="Cao Q."/>
            <person name="Sharma T."/>
            <person name="Shen D."/>
            <person name="Roswanjaya Y."/>
            <person name="Wardhani T."/>
            <person name="Kalhor M.S."/>
            <person name="Jansen J."/>
            <person name="Van den Hoogen J."/>
            <person name="Gungor B."/>
            <person name="Hartog M."/>
            <person name="Hontelez J."/>
            <person name="Verver J."/>
            <person name="Yang W.-C."/>
            <person name="Schijlen E."/>
            <person name="Repin R."/>
            <person name="Schilthuizen M."/>
            <person name="Schranz E."/>
            <person name="Heidstra R."/>
            <person name="Miyata K."/>
            <person name="Fedorova E."/>
            <person name="Kohlen W."/>
            <person name="Bisseling T."/>
            <person name="Smit S."/>
            <person name="Geurts R."/>
        </authorList>
    </citation>
    <scope>NUCLEOTIDE SEQUENCE [LARGE SCALE GENOMIC DNA]</scope>
    <source>
        <strain evidence="2">cv. WU1-14</strain>
    </source>
</reference>
<protein>
    <submittedName>
        <fullName evidence="1">Uncharacterized protein</fullName>
    </submittedName>
</protein>
<evidence type="ECO:0000313" key="2">
    <source>
        <dbReference type="Proteomes" id="UP000237105"/>
    </source>
</evidence>
<keyword evidence="2" id="KW-1185">Reference proteome</keyword>
<dbReference type="AlphaFoldDB" id="A0A2P5AZJ4"/>
<evidence type="ECO:0000313" key="1">
    <source>
        <dbReference type="EMBL" id="PON41962.1"/>
    </source>
</evidence>
<proteinExistence type="predicted"/>